<comment type="caution">
    <text evidence="3">The sequence shown here is derived from an EMBL/GenBank/DDBJ whole genome shotgun (WGS) entry which is preliminary data.</text>
</comment>
<feature type="compositionally biased region" description="Polar residues" evidence="2">
    <location>
        <begin position="9"/>
        <end position="31"/>
    </location>
</feature>
<dbReference type="AlphaFoldDB" id="A0AAE0U5F1"/>
<feature type="compositionally biased region" description="Basic and acidic residues" evidence="2">
    <location>
        <begin position="105"/>
        <end position="121"/>
    </location>
</feature>
<feature type="compositionally biased region" description="Polar residues" evidence="2">
    <location>
        <begin position="92"/>
        <end position="104"/>
    </location>
</feature>
<sequence length="420" mass="48608">MIRPLARRSLSSSQAFAARCVSTSTGVSSPAPTAREHPRKGAQNYNPRNKPGPCRSPATHANVKKLRVTYDDFDKLTWGEYAAIPPEAKTPAKTSKSVSKQQTNLERKTAENQEETPKPDEPETYDIEEWWEKWYPIARAETEPPRPLARNSEGRIMYNPYGGSMVCWQTRETVDSFLKRTKNIRECFIRVANPYERPRWRMARKTFNKAGEERLRMFSDFMDFYGQGDEAEGKRDLGTIATERAEVMRNLTRLADACELRTGKWILEIPHDRLEDTWRKVVEATINNELGSEACLRRGGISKFRPNSHGDLIKVYTRNFRDKADAARVLLKLKQLGVLESWREYFYKSEAISHLNLYSHNRWGLKTSLVSIRCPCNSVTCPFRLHVVKLLWLDVTDILTKLCVRSTRRQSVGSFWRPWN</sequence>
<feature type="region of interest" description="Disordered" evidence="2">
    <location>
        <begin position="1"/>
        <end position="60"/>
    </location>
</feature>
<name>A0AAE0U5F1_SORBR</name>
<dbReference type="InterPro" id="IPR015034">
    <property type="entry name" value="Bles03"/>
</dbReference>
<organism evidence="3 4">
    <name type="scientific">Sordaria brevicollis</name>
    <dbReference type="NCBI Taxonomy" id="83679"/>
    <lineage>
        <taxon>Eukaryota</taxon>
        <taxon>Fungi</taxon>
        <taxon>Dikarya</taxon>
        <taxon>Ascomycota</taxon>
        <taxon>Pezizomycotina</taxon>
        <taxon>Sordariomycetes</taxon>
        <taxon>Sordariomycetidae</taxon>
        <taxon>Sordariales</taxon>
        <taxon>Sordariaceae</taxon>
        <taxon>Sordaria</taxon>
    </lineage>
</organism>
<gene>
    <name evidence="3" type="ORF">B0T20DRAFT_83560</name>
</gene>
<feature type="region of interest" description="Disordered" evidence="2">
    <location>
        <begin position="88"/>
        <end position="123"/>
    </location>
</feature>
<reference evidence="3" key="1">
    <citation type="journal article" date="2023" name="Mol. Phylogenet. Evol.">
        <title>Genome-scale phylogeny and comparative genomics of the fungal order Sordariales.</title>
        <authorList>
            <person name="Hensen N."/>
            <person name="Bonometti L."/>
            <person name="Westerberg I."/>
            <person name="Brannstrom I.O."/>
            <person name="Guillou S."/>
            <person name="Cros-Aarteil S."/>
            <person name="Calhoun S."/>
            <person name="Haridas S."/>
            <person name="Kuo A."/>
            <person name="Mondo S."/>
            <person name="Pangilinan J."/>
            <person name="Riley R."/>
            <person name="LaButti K."/>
            <person name="Andreopoulos B."/>
            <person name="Lipzen A."/>
            <person name="Chen C."/>
            <person name="Yan M."/>
            <person name="Daum C."/>
            <person name="Ng V."/>
            <person name="Clum A."/>
            <person name="Steindorff A."/>
            <person name="Ohm R.A."/>
            <person name="Martin F."/>
            <person name="Silar P."/>
            <person name="Natvig D.O."/>
            <person name="Lalanne C."/>
            <person name="Gautier V."/>
            <person name="Ament-Velasquez S.L."/>
            <person name="Kruys A."/>
            <person name="Hutchinson M.I."/>
            <person name="Powell A.J."/>
            <person name="Barry K."/>
            <person name="Miller A.N."/>
            <person name="Grigoriev I.V."/>
            <person name="Debuchy R."/>
            <person name="Gladieux P."/>
            <person name="Hiltunen Thoren M."/>
            <person name="Johannesson H."/>
        </authorList>
    </citation>
    <scope>NUCLEOTIDE SEQUENCE</scope>
    <source>
        <strain evidence="3">FGSC 1904</strain>
    </source>
</reference>
<evidence type="ECO:0000256" key="2">
    <source>
        <dbReference type="SAM" id="MobiDB-lite"/>
    </source>
</evidence>
<keyword evidence="4" id="KW-1185">Reference proteome</keyword>
<evidence type="ECO:0000313" key="3">
    <source>
        <dbReference type="EMBL" id="KAK3391596.1"/>
    </source>
</evidence>
<dbReference type="PANTHER" id="PTHR31977:SF1">
    <property type="entry name" value="UPF0696 PROTEIN C11ORF68"/>
    <property type="match status" value="1"/>
</dbReference>
<proteinExistence type="inferred from homology"/>
<dbReference type="Gene3D" id="3.30.760.10">
    <property type="entry name" value="RNA Cap, Translation Initiation Factor Eif4e"/>
    <property type="match status" value="1"/>
</dbReference>
<dbReference type="PANTHER" id="PTHR31977">
    <property type="entry name" value="UPF0696 PROTEIN C11ORF68"/>
    <property type="match status" value="1"/>
</dbReference>
<evidence type="ECO:0000313" key="4">
    <source>
        <dbReference type="Proteomes" id="UP001281003"/>
    </source>
</evidence>
<protein>
    <submittedName>
        <fullName evidence="3">Uncharacterized protein</fullName>
    </submittedName>
</protein>
<reference evidence="3" key="2">
    <citation type="submission" date="2023-07" db="EMBL/GenBank/DDBJ databases">
        <authorList>
            <consortium name="Lawrence Berkeley National Laboratory"/>
            <person name="Haridas S."/>
            <person name="Hensen N."/>
            <person name="Bonometti L."/>
            <person name="Westerberg I."/>
            <person name="Brannstrom I.O."/>
            <person name="Guillou S."/>
            <person name="Cros-Aarteil S."/>
            <person name="Calhoun S."/>
            <person name="Kuo A."/>
            <person name="Mondo S."/>
            <person name="Pangilinan J."/>
            <person name="Riley R."/>
            <person name="LaButti K."/>
            <person name="Andreopoulos B."/>
            <person name="Lipzen A."/>
            <person name="Chen C."/>
            <person name="Yanf M."/>
            <person name="Daum C."/>
            <person name="Ng V."/>
            <person name="Clum A."/>
            <person name="Steindorff A."/>
            <person name="Ohm R."/>
            <person name="Martin F."/>
            <person name="Silar P."/>
            <person name="Natvig D."/>
            <person name="Lalanne C."/>
            <person name="Gautier V."/>
            <person name="Ament-velasquez S.L."/>
            <person name="Kruys A."/>
            <person name="Hutchinson M.I."/>
            <person name="Powell A.J."/>
            <person name="Barry K."/>
            <person name="Miller A.N."/>
            <person name="Grigoriev I.V."/>
            <person name="Debuchy R."/>
            <person name="Gladieux P."/>
            <person name="Thoren M.H."/>
            <person name="Johannesson H."/>
        </authorList>
    </citation>
    <scope>NUCLEOTIDE SEQUENCE</scope>
    <source>
        <strain evidence="3">FGSC 1904</strain>
    </source>
</reference>
<dbReference type="Pfam" id="PF08939">
    <property type="entry name" value="Bles03"/>
    <property type="match status" value="1"/>
</dbReference>
<dbReference type="SUPFAM" id="SSF55418">
    <property type="entry name" value="eIF4e-like"/>
    <property type="match status" value="1"/>
</dbReference>
<accession>A0AAE0U5F1</accession>
<dbReference type="EMBL" id="JAUTDP010000013">
    <property type="protein sequence ID" value="KAK3391596.1"/>
    <property type="molecule type" value="Genomic_DNA"/>
</dbReference>
<evidence type="ECO:0000256" key="1">
    <source>
        <dbReference type="ARBA" id="ARBA00010568"/>
    </source>
</evidence>
<dbReference type="InterPro" id="IPR023398">
    <property type="entry name" value="TIF_eIF4e-like"/>
</dbReference>
<dbReference type="Proteomes" id="UP001281003">
    <property type="component" value="Unassembled WGS sequence"/>
</dbReference>
<comment type="similarity">
    <text evidence="1">Belongs to the UPF0696 family.</text>
</comment>